<evidence type="ECO:0000256" key="1">
    <source>
        <dbReference type="ARBA" id="ARBA00004323"/>
    </source>
</evidence>
<protein>
    <recommendedName>
        <fullName evidence="10">Hexosyltransferase</fullName>
        <ecNumber evidence="10">2.4.1.-</ecNumber>
    </recommendedName>
</protein>
<evidence type="ECO:0000256" key="8">
    <source>
        <dbReference type="ARBA" id="ARBA00023034"/>
    </source>
</evidence>
<gene>
    <name evidence="11" type="ORF">DILT_LOCUS4598</name>
</gene>
<accession>A0A3P7LAC6</accession>
<evidence type="ECO:0000313" key="11">
    <source>
        <dbReference type="EMBL" id="VDN08767.1"/>
    </source>
</evidence>
<evidence type="ECO:0000256" key="4">
    <source>
        <dbReference type="ARBA" id="ARBA00022679"/>
    </source>
</evidence>
<dbReference type="InterPro" id="IPR002659">
    <property type="entry name" value="Glyco_trans_31"/>
</dbReference>
<evidence type="ECO:0000313" key="12">
    <source>
        <dbReference type="Proteomes" id="UP000281553"/>
    </source>
</evidence>
<dbReference type="AlphaFoldDB" id="A0A3P7LAC6"/>
<dbReference type="GO" id="GO:0016758">
    <property type="term" value="F:hexosyltransferase activity"/>
    <property type="evidence" value="ECO:0007669"/>
    <property type="project" value="InterPro"/>
</dbReference>
<dbReference type="GO" id="GO:0000139">
    <property type="term" value="C:Golgi membrane"/>
    <property type="evidence" value="ECO:0007669"/>
    <property type="project" value="UniProtKB-SubCell"/>
</dbReference>
<evidence type="ECO:0000256" key="3">
    <source>
        <dbReference type="ARBA" id="ARBA00022676"/>
    </source>
</evidence>
<keyword evidence="8 10" id="KW-0333">Golgi apparatus</keyword>
<dbReference type="GO" id="GO:0006493">
    <property type="term" value="P:protein O-linked glycosylation"/>
    <property type="evidence" value="ECO:0007669"/>
    <property type="project" value="TreeGrafter"/>
</dbReference>
<proteinExistence type="inferred from homology"/>
<comment type="subcellular location">
    <subcellularLocation>
        <location evidence="1 10">Golgi apparatus membrane</location>
        <topology evidence="1 10">Single-pass type II membrane protein</topology>
    </subcellularLocation>
</comment>
<name>A0A3P7LAC6_DIBLA</name>
<evidence type="ECO:0000256" key="7">
    <source>
        <dbReference type="ARBA" id="ARBA00022989"/>
    </source>
</evidence>
<evidence type="ECO:0000256" key="2">
    <source>
        <dbReference type="ARBA" id="ARBA00008661"/>
    </source>
</evidence>
<keyword evidence="4" id="KW-0808">Transferase</keyword>
<dbReference type="PANTHER" id="PTHR11214:SF314">
    <property type="entry name" value="HEXOSYLTRANSFERASE"/>
    <property type="match status" value="1"/>
</dbReference>
<reference evidence="11 12" key="1">
    <citation type="submission" date="2018-11" db="EMBL/GenBank/DDBJ databases">
        <authorList>
            <consortium name="Pathogen Informatics"/>
        </authorList>
    </citation>
    <scope>NUCLEOTIDE SEQUENCE [LARGE SCALE GENOMIC DNA]</scope>
</reference>
<dbReference type="EMBL" id="UYRU01045757">
    <property type="protein sequence ID" value="VDN08767.1"/>
    <property type="molecule type" value="Genomic_DNA"/>
</dbReference>
<sequence>MIRTSQSFCRINETHGRARYELIIIVKSSPTNAARRTIAPLGLPPDTVNRSRLLDALSNEATRFDDIILTNFTDSYYNVTLKALLNLRFAHVACGAATPLFVFMDDDHGLNLTALLHYFHRFDEEKGHRDQLQRSIFGHIHKRPKVIRAAGDKWAVTRSEMPFNLYPDYAAGPCYFIGAEAVASLSIATALT</sequence>
<organism evidence="11 12">
    <name type="scientific">Dibothriocephalus latus</name>
    <name type="common">Fish tapeworm</name>
    <name type="synonym">Diphyllobothrium latum</name>
    <dbReference type="NCBI Taxonomy" id="60516"/>
    <lineage>
        <taxon>Eukaryota</taxon>
        <taxon>Metazoa</taxon>
        <taxon>Spiralia</taxon>
        <taxon>Lophotrochozoa</taxon>
        <taxon>Platyhelminthes</taxon>
        <taxon>Cestoda</taxon>
        <taxon>Eucestoda</taxon>
        <taxon>Diphyllobothriidea</taxon>
        <taxon>Diphyllobothriidae</taxon>
        <taxon>Dibothriocephalus</taxon>
    </lineage>
</organism>
<keyword evidence="9" id="KW-0472">Membrane</keyword>
<keyword evidence="7" id="KW-1133">Transmembrane helix</keyword>
<dbReference type="PANTHER" id="PTHR11214">
    <property type="entry name" value="BETA-1,3-N-ACETYLGLUCOSAMINYLTRANSFERASE"/>
    <property type="match status" value="1"/>
</dbReference>
<keyword evidence="12" id="KW-1185">Reference proteome</keyword>
<evidence type="ECO:0000256" key="6">
    <source>
        <dbReference type="ARBA" id="ARBA00022968"/>
    </source>
</evidence>
<keyword evidence="5" id="KW-0812">Transmembrane</keyword>
<dbReference type="Proteomes" id="UP000281553">
    <property type="component" value="Unassembled WGS sequence"/>
</dbReference>
<dbReference type="Pfam" id="PF01762">
    <property type="entry name" value="Galactosyl_T"/>
    <property type="match status" value="1"/>
</dbReference>
<dbReference type="EC" id="2.4.1.-" evidence="10"/>
<keyword evidence="6" id="KW-0735">Signal-anchor</keyword>
<keyword evidence="3 10" id="KW-0328">Glycosyltransferase</keyword>
<evidence type="ECO:0000256" key="5">
    <source>
        <dbReference type="ARBA" id="ARBA00022692"/>
    </source>
</evidence>
<evidence type="ECO:0000256" key="9">
    <source>
        <dbReference type="ARBA" id="ARBA00023136"/>
    </source>
</evidence>
<evidence type="ECO:0000256" key="10">
    <source>
        <dbReference type="RuleBase" id="RU363063"/>
    </source>
</evidence>
<comment type="similarity">
    <text evidence="2 10">Belongs to the glycosyltransferase 31 family.</text>
</comment>
<dbReference type="OrthoDB" id="2139606at2759"/>